<evidence type="ECO:0000256" key="1">
    <source>
        <dbReference type="ARBA" id="ARBA00000707"/>
    </source>
</evidence>
<dbReference type="STRING" id="30069.A0A182YCT6"/>
<evidence type="ECO:0000256" key="4">
    <source>
        <dbReference type="ARBA" id="ARBA00022670"/>
    </source>
</evidence>
<reference evidence="10" key="1">
    <citation type="journal article" date="2014" name="Genome Biol.">
        <title>Genome analysis of a major urban malaria vector mosquito, Anopheles stephensi.</title>
        <authorList>
            <person name="Jiang X."/>
            <person name="Peery A."/>
            <person name="Hall A.B."/>
            <person name="Sharma A."/>
            <person name="Chen X.G."/>
            <person name="Waterhouse R.M."/>
            <person name="Komissarov A."/>
            <person name="Riehle M.M."/>
            <person name="Shouche Y."/>
            <person name="Sharakhova M.V."/>
            <person name="Lawson D."/>
            <person name="Pakpour N."/>
            <person name="Arensburger P."/>
            <person name="Davidson V.L."/>
            <person name="Eiglmeier K."/>
            <person name="Emrich S."/>
            <person name="George P."/>
            <person name="Kennedy R.C."/>
            <person name="Mane S.P."/>
            <person name="Maslen G."/>
            <person name="Oringanje C."/>
            <person name="Qi Y."/>
            <person name="Settlage R."/>
            <person name="Tojo M."/>
            <person name="Tubio J.M."/>
            <person name="Unger M.F."/>
            <person name="Wang B."/>
            <person name="Vernick K.D."/>
            <person name="Ribeiro J.M."/>
            <person name="James A.A."/>
            <person name="Michel K."/>
            <person name="Riehle M.A."/>
            <person name="Luckhart S."/>
            <person name="Sharakhov I.V."/>
            <person name="Tu Z."/>
        </authorList>
    </citation>
    <scope>NUCLEOTIDE SEQUENCE [LARGE SCALE GENOMIC DNA]</scope>
    <source>
        <strain evidence="10">Indian</strain>
    </source>
</reference>
<dbReference type="GO" id="GO:0005634">
    <property type="term" value="C:nucleus"/>
    <property type="evidence" value="ECO:0007669"/>
    <property type="project" value="TreeGrafter"/>
</dbReference>
<evidence type="ECO:0000256" key="7">
    <source>
        <dbReference type="ARBA" id="ARBA00022807"/>
    </source>
</evidence>
<dbReference type="RefSeq" id="XP_035908495.1">
    <property type="nucleotide sequence ID" value="XM_036052602.1"/>
</dbReference>
<dbReference type="VEuPathDB" id="VectorBase:ASTEI20_030909"/>
<dbReference type="InterPro" id="IPR050164">
    <property type="entry name" value="Peptidase_C19"/>
</dbReference>
<dbReference type="VEuPathDB" id="VectorBase:ASTEI06272"/>
<keyword evidence="7" id="KW-0788">Thiol protease</keyword>
<dbReference type="OrthoDB" id="2248014at2759"/>
<dbReference type="PROSITE" id="PS50235">
    <property type="entry name" value="USP_3"/>
    <property type="match status" value="1"/>
</dbReference>
<dbReference type="EC" id="3.4.19.12" evidence="3"/>
<dbReference type="SUPFAM" id="SSF54001">
    <property type="entry name" value="Cysteine proteinases"/>
    <property type="match status" value="1"/>
</dbReference>
<dbReference type="InterPro" id="IPR018200">
    <property type="entry name" value="USP_CS"/>
</dbReference>
<dbReference type="CTD" id="84749"/>
<dbReference type="GO" id="GO:0005829">
    <property type="term" value="C:cytosol"/>
    <property type="evidence" value="ECO:0007669"/>
    <property type="project" value="TreeGrafter"/>
</dbReference>
<dbReference type="GO" id="GO:0006508">
    <property type="term" value="P:proteolysis"/>
    <property type="evidence" value="ECO:0007669"/>
    <property type="project" value="UniProtKB-KW"/>
</dbReference>
<dbReference type="PANTHER" id="PTHR24006:SF888">
    <property type="entry name" value="UBIQUITIN CARBOXYL-TERMINAL HYDROLASE 30"/>
    <property type="match status" value="1"/>
</dbReference>
<feature type="domain" description="USP" evidence="8">
    <location>
        <begin position="40"/>
        <end position="565"/>
    </location>
</feature>
<evidence type="ECO:0000256" key="6">
    <source>
        <dbReference type="ARBA" id="ARBA00022801"/>
    </source>
</evidence>
<dbReference type="GeneID" id="118510595"/>
<dbReference type="InterPro" id="IPR038765">
    <property type="entry name" value="Papain-like_cys_pep_sf"/>
</dbReference>
<keyword evidence="10" id="KW-1185">Reference proteome</keyword>
<evidence type="ECO:0000259" key="8">
    <source>
        <dbReference type="PROSITE" id="PS50235"/>
    </source>
</evidence>
<dbReference type="VEuPathDB" id="VectorBase:ASTE011608"/>
<dbReference type="GO" id="GO:0004843">
    <property type="term" value="F:cysteine-type deubiquitinase activity"/>
    <property type="evidence" value="ECO:0007669"/>
    <property type="project" value="UniProtKB-EC"/>
</dbReference>
<proteinExistence type="inferred from homology"/>
<evidence type="ECO:0000256" key="2">
    <source>
        <dbReference type="ARBA" id="ARBA00009085"/>
    </source>
</evidence>
<protein>
    <recommendedName>
        <fullName evidence="3">ubiquitinyl hydrolase 1</fullName>
        <ecNumber evidence="3">3.4.19.12</ecNumber>
    </recommendedName>
</protein>
<evidence type="ECO:0000256" key="5">
    <source>
        <dbReference type="ARBA" id="ARBA00022786"/>
    </source>
</evidence>
<dbReference type="AlphaFoldDB" id="A0A182YCT6"/>
<keyword evidence="6" id="KW-0378">Hydrolase</keyword>
<comment type="catalytic activity">
    <reaction evidence="1">
        <text>Thiol-dependent hydrolysis of ester, thioester, amide, peptide and isopeptide bonds formed by the C-terminal Gly of ubiquitin (a 76-residue protein attached to proteins as an intracellular targeting signal).</text>
        <dbReference type="EC" id="3.4.19.12"/>
    </reaction>
</comment>
<reference evidence="9" key="2">
    <citation type="submission" date="2020-05" db="UniProtKB">
        <authorList>
            <consortium name="EnsemblMetazoa"/>
        </authorList>
    </citation>
    <scope>IDENTIFICATION</scope>
    <source>
        <strain evidence="9">Indian</strain>
    </source>
</reference>
<evidence type="ECO:0000256" key="3">
    <source>
        <dbReference type="ARBA" id="ARBA00012759"/>
    </source>
</evidence>
<dbReference type="EnsemblMetazoa" id="ASTEI06272-RA">
    <property type="protein sequence ID" value="ASTEI06272-PA"/>
    <property type="gene ID" value="ASTEI06272"/>
</dbReference>
<name>A0A182YCT6_ANOST</name>
<dbReference type="InterPro" id="IPR001394">
    <property type="entry name" value="Peptidase_C19_UCH"/>
</dbReference>
<organism evidence="9 10">
    <name type="scientific">Anopheles stephensi</name>
    <name type="common">Indo-Pakistan malaria mosquito</name>
    <dbReference type="NCBI Taxonomy" id="30069"/>
    <lineage>
        <taxon>Eukaryota</taxon>
        <taxon>Metazoa</taxon>
        <taxon>Ecdysozoa</taxon>
        <taxon>Arthropoda</taxon>
        <taxon>Hexapoda</taxon>
        <taxon>Insecta</taxon>
        <taxon>Pterygota</taxon>
        <taxon>Neoptera</taxon>
        <taxon>Endopterygota</taxon>
        <taxon>Diptera</taxon>
        <taxon>Nematocera</taxon>
        <taxon>Culicoidea</taxon>
        <taxon>Culicidae</taxon>
        <taxon>Anophelinae</taxon>
        <taxon>Anopheles</taxon>
    </lineage>
</organism>
<dbReference type="Pfam" id="PF00443">
    <property type="entry name" value="UCH"/>
    <property type="match status" value="1"/>
</dbReference>
<dbReference type="Gene3D" id="3.90.70.10">
    <property type="entry name" value="Cysteine proteinases"/>
    <property type="match status" value="2"/>
</dbReference>
<sequence>MESEKLLMAAGVTAAVVVGAFVFWGPSGSSKLRQRRGQIAGLHNFGKTCFLNTLLQALAACPQFIAWLQLHNTKDKKSLVSSLQNVLEVVNGTHPTLRGDPYAPGAVIRALHALGWVISPEEHDAHELLLVMLSSLEEEVSKPRKIGCLSDALDDVAGGFGAGGGEVGFHAIPARPSSAMLSDFCNAEYDESTNLMRYTRSEAHTPDSPHSVCTENEEQSQDCSLVEFGASPTHAINAAFPSVSGRRFGSRQPVAVMRPQPTHDPGTAVGDVGNHFAGKRHSASYRSLERLNRGPGRVSVWGDKQQAQIPHPFRGGMGSQLCCGGCGHKSTVRYDKFDSITLPLPETAAPGLGIGNLLSDFIQPEMLDAVQCDACHEITTHTKTLTFSKLPACLCIHIARTTWHASGHVHKRLDSVHFPETLSMAPYSFVQPGLNSNISTPWGSTTSLYSAGLMASMGQNDPVGGSGLDAIGGSGAANSSGMEPSSGSMSFGSYTFGAMFPRNLYRLLAVIVHSGEANAGHFVTYRRGALRNSYKWYYTSDTVVREVPIEEVLNSSAYMLFYDRGSSSKYP</sequence>
<keyword evidence="5" id="KW-0833">Ubl conjugation pathway</keyword>
<dbReference type="KEGG" id="aste:118510595"/>
<keyword evidence="4" id="KW-0645">Protease</keyword>
<dbReference type="PANTHER" id="PTHR24006">
    <property type="entry name" value="UBIQUITIN CARBOXYL-TERMINAL HYDROLASE"/>
    <property type="match status" value="1"/>
</dbReference>
<dbReference type="GO" id="GO:0016579">
    <property type="term" value="P:protein deubiquitination"/>
    <property type="evidence" value="ECO:0007669"/>
    <property type="project" value="InterPro"/>
</dbReference>
<dbReference type="PROSITE" id="PS00973">
    <property type="entry name" value="USP_2"/>
    <property type="match status" value="1"/>
</dbReference>
<evidence type="ECO:0000313" key="10">
    <source>
        <dbReference type="Proteomes" id="UP000076408"/>
    </source>
</evidence>
<dbReference type="InterPro" id="IPR028889">
    <property type="entry name" value="USP"/>
</dbReference>
<dbReference type="Proteomes" id="UP000076408">
    <property type="component" value="Unassembled WGS sequence"/>
</dbReference>
<accession>A0A182YCT6</accession>
<evidence type="ECO:0000313" key="9">
    <source>
        <dbReference type="EnsemblMetazoa" id="ASTEI06272-PA"/>
    </source>
</evidence>
<comment type="similarity">
    <text evidence="2">Belongs to the peptidase C19 family.</text>
</comment>
<dbReference type="OMA" id="CEREGND"/>
<dbReference type="CDD" id="cd02662">
    <property type="entry name" value="Peptidase_C19F"/>
    <property type="match status" value="1"/>
</dbReference>